<dbReference type="CDD" id="cd16321">
    <property type="entry name" value="MraZ_C"/>
    <property type="match status" value="1"/>
</dbReference>
<feature type="domain" description="SpoVT-AbrB" evidence="7">
    <location>
        <begin position="17"/>
        <end position="63"/>
    </location>
</feature>
<accession>A0A1J5QZ69</accession>
<dbReference type="PROSITE" id="PS51740">
    <property type="entry name" value="SPOVT_ABRB"/>
    <property type="match status" value="2"/>
</dbReference>
<evidence type="ECO:0000313" key="8">
    <source>
        <dbReference type="EMBL" id="OIQ89014.1"/>
    </source>
</evidence>
<dbReference type="InterPro" id="IPR035642">
    <property type="entry name" value="MraZ_N"/>
</dbReference>
<keyword evidence="2" id="KW-0963">Cytoplasm</keyword>
<evidence type="ECO:0000256" key="4">
    <source>
        <dbReference type="ARBA" id="ARBA00023015"/>
    </source>
</evidence>
<dbReference type="HAMAP" id="MF_01008">
    <property type="entry name" value="MraZ"/>
    <property type="match status" value="1"/>
</dbReference>
<evidence type="ECO:0000256" key="1">
    <source>
        <dbReference type="ARBA" id="ARBA00013860"/>
    </source>
</evidence>
<proteinExistence type="inferred from homology"/>
<dbReference type="GO" id="GO:0000976">
    <property type="term" value="F:transcription cis-regulatory region binding"/>
    <property type="evidence" value="ECO:0007669"/>
    <property type="project" value="TreeGrafter"/>
</dbReference>
<organism evidence="8">
    <name type="scientific">mine drainage metagenome</name>
    <dbReference type="NCBI Taxonomy" id="410659"/>
    <lineage>
        <taxon>unclassified sequences</taxon>
        <taxon>metagenomes</taxon>
        <taxon>ecological metagenomes</taxon>
    </lineage>
</organism>
<dbReference type="AlphaFoldDB" id="A0A1J5QZ69"/>
<keyword evidence="5" id="KW-0238">DNA-binding</keyword>
<evidence type="ECO:0000256" key="3">
    <source>
        <dbReference type="ARBA" id="ARBA00022737"/>
    </source>
</evidence>
<reference evidence="8" key="1">
    <citation type="submission" date="2016-10" db="EMBL/GenBank/DDBJ databases">
        <title>Sequence of Gallionella enrichment culture.</title>
        <authorList>
            <person name="Poehlein A."/>
            <person name="Muehling M."/>
            <person name="Daniel R."/>
        </authorList>
    </citation>
    <scope>NUCLEOTIDE SEQUENCE</scope>
</reference>
<dbReference type="InterPro" id="IPR003444">
    <property type="entry name" value="MraZ"/>
</dbReference>
<evidence type="ECO:0000256" key="6">
    <source>
        <dbReference type="ARBA" id="ARBA00023163"/>
    </source>
</evidence>
<dbReference type="CDD" id="cd16320">
    <property type="entry name" value="MraZ_N"/>
    <property type="match status" value="1"/>
</dbReference>
<dbReference type="NCBIfam" id="TIGR00242">
    <property type="entry name" value="division/cell wall cluster transcriptional repressor MraZ"/>
    <property type="match status" value="1"/>
</dbReference>
<feature type="domain" description="SpoVT-AbrB" evidence="7">
    <location>
        <begin position="89"/>
        <end position="132"/>
    </location>
</feature>
<keyword evidence="6" id="KW-0804">Transcription</keyword>
<dbReference type="GO" id="GO:2000143">
    <property type="term" value="P:negative regulation of DNA-templated transcription initiation"/>
    <property type="evidence" value="ECO:0007669"/>
    <property type="project" value="TreeGrafter"/>
</dbReference>
<evidence type="ECO:0000256" key="5">
    <source>
        <dbReference type="ARBA" id="ARBA00023125"/>
    </source>
</evidence>
<sequence>MSGCKLPLTEGHVFIGISALTLDGKGRMTVPARYRDMLLAQAAGRLTLTKSPEGCLLLFGDAQWQDFRAKIAALPMSAQGWKRIYLGHATETEIDASGRVLIPPELRTAARIERDIDLIGMGSHFEVWDRATHQARESEVIASGMPDAVRDIVI</sequence>
<dbReference type="InterPro" id="IPR038619">
    <property type="entry name" value="MraZ_sf"/>
</dbReference>
<dbReference type="InterPro" id="IPR035644">
    <property type="entry name" value="MraZ_C"/>
</dbReference>
<dbReference type="Pfam" id="PF02381">
    <property type="entry name" value="MraZ"/>
    <property type="match status" value="2"/>
</dbReference>
<dbReference type="InterPro" id="IPR020603">
    <property type="entry name" value="MraZ_dom"/>
</dbReference>
<dbReference type="GO" id="GO:0003700">
    <property type="term" value="F:DNA-binding transcription factor activity"/>
    <property type="evidence" value="ECO:0007669"/>
    <property type="project" value="InterPro"/>
</dbReference>
<name>A0A1J5QZ69_9ZZZZ</name>
<dbReference type="InterPro" id="IPR007159">
    <property type="entry name" value="SpoVT-AbrB_dom"/>
</dbReference>
<keyword evidence="4" id="KW-0805">Transcription regulation</keyword>
<dbReference type="SUPFAM" id="SSF89447">
    <property type="entry name" value="AbrB/MazE/MraZ-like"/>
    <property type="match status" value="1"/>
</dbReference>
<dbReference type="InterPro" id="IPR037914">
    <property type="entry name" value="SpoVT-AbrB_sf"/>
</dbReference>
<evidence type="ECO:0000259" key="7">
    <source>
        <dbReference type="PROSITE" id="PS51740"/>
    </source>
</evidence>
<protein>
    <recommendedName>
        <fullName evidence="1">Transcriptional regulator MraZ</fullName>
    </recommendedName>
</protein>
<dbReference type="Gene3D" id="3.40.1550.20">
    <property type="entry name" value="Transcriptional regulator MraZ domain"/>
    <property type="match status" value="1"/>
</dbReference>
<dbReference type="EMBL" id="MLJW01000348">
    <property type="protein sequence ID" value="OIQ89014.1"/>
    <property type="molecule type" value="Genomic_DNA"/>
</dbReference>
<keyword evidence="3" id="KW-0677">Repeat</keyword>
<evidence type="ECO:0000256" key="2">
    <source>
        <dbReference type="ARBA" id="ARBA00022490"/>
    </source>
</evidence>
<comment type="caution">
    <text evidence="8">The sequence shown here is derived from an EMBL/GenBank/DDBJ whole genome shotgun (WGS) entry which is preliminary data.</text>
</comment>
<dbReference type="PANTHER" id="PTHR34701">
    <property type="entry name" value="TRANSCRIPTIONAL REGULATOR MRAZ"/>
    <property type="match status" value="1"/>
</dbReference>
<gene>
    <name evidence="8" type="primary">mraZ_10</name>
    <name evidence="8" type="ORF">GALL_290890</name>
</gene>
<dbReference type="PANTHER" id="PTHR34701:SF1">
    <property type="entry name" value="TRANSCRIPTIONAL REGULATOR MRAZ"/>
    <property type="match status" value="1"/>
</dbReference>